<dbReference type="InterPro" id="IPR002104">
    <property type="entry name" value="Integrase_catalytic"/>
</dbReference>
<dbReference type="EMBL" id="BARV01038832">
    <property type="protein sequence ID" value="GAI51405.1"/>
    <property type="molecule type" value="Genomic_DNA"/>
</dbReference>
<evidence type="ECO:0000256" key="1">
    <source>
        <dbReference type="ARBA" id="ARBA00023172"/>
    </source>
</evidence>
<organism evidence="3">
    <name type="scientific">marine sediment metagenome</name>
    <dbReference type="NCBI Taxonomy" id="412755"/>
    <lineage>
        <taxon>unclassified sequences</taxon>
        <taxon>metagenomes</taxon>
        <taxon>ecological metagenomes</taxon>
    </lineage>
</organism>
<comment type="caution">
    <text evidence="3">The sequence shown here is derived from an EMBL/GenBank/DDBJ whole genome shotgun (WGS) entry which is preliminary data.</text>
</comment>
<accession>X1QK73</accession>
<gene>
    <name evidence="3" type="ORF">S06H3_59707</name>
</gene>
<dbReference type="Gene3D" id="1.10.443.10">
    <property type="entry name" value="Intergrase catalytic core"/>
    <property type="match status" value="1"/>
</dbReference>
<dbReference type="GO" id="GO:0015074">
    <property type="term" value="P:DNA integration"/>
    <property type="evidence" value="ECO:0007669"/>
    <property type="project" value="InterPro"/>
</dbReference>
<feature type="domain" description="Tyr recombinase" evidence="2">
    <location>
        <begin position="1"/>
        <end position="102"/>
    </location>
</feature>
<dbReference type="Pfam" id="PF00589">
    <property type="entry name" value="Phage_integrase"/>
    <property type="match status" value="1"/>
</dbReference>
<keyword evidence="1" id="KW-0233">DNA recombination</keyword>
<dbReference type="PROSITE" id="PS51898">
    <property type="entry name" value="TYR_RECOMBINASE"/>
    <property type="match status" value="1"/>
</dbReference>
<evidence type="ECO:0000313" key="3">
    <source>
        <dbReference type="EMBL" id="GAI51405.1"/>
    </source>
</evidence>
<dbReference type="InterPro" id="IPR013762">
    <property type="entry name" value="Integrase-like_cat_sf"/>
</dbReference>
<dbReference type="GO" id="GO:0003677">
    <property type="term" value="F:DNA binding"/>
    <property type="evidence" value="ECO:0007669"/>
    <property type="project" value="InterPro"/>
</dbReference>
<name>X1QK73_9ZZZZ</name>
<dbReference type="SUPFAM" id="SSF56349">
    <property type="entry name" value="DNA breaking-rejoining enzymes"/>
    <property type="match status" value="1"/>
</dbReference>
<sequence>MRGWLLKLADGRAPDEPLFTGRQGRLSDSQVQLDIRRLLERVGVSGVRKSPHTLRHTFSTLAYLAGCDWDAVELLLRQKERKRNVTNRYIHLSPEQRLKLMREKLERYSPLRIVYDSAPQLGKKPDYT</sequence>
<dbReference type="GO" id="GO:0006310">
    <property type="term" value="P:DNA recombination"/>
    <property type="evidence" value="ECO:0007669"/>
    <property type="project" value="UniProtKB-KW"/>
</dbReference>
<evidence type="ECO:0000259" key="2">
    <source>
        <dbReference type="PROSITE" id="PS51898"/>
    </source>
</evidence>
<dbReference type="AlphaFoldDB" id="X1QK73"/>
<reference evidence="3" key="1">
    <citation type="journal article" date="2014" name="Front. Microbiol.">
        <title>High frequency of phylogenetically diverse reductive dehalogenase-homologous genes in deep subseafloor sedimentary metagenomes.</title>
        <authorList>
            <person name="Kawai M."/>
            <person name="Futagami T."/>
            <person name="Toyoda A."/>
            <person name="Takaki Y."/>
            <person name="Nishi S."/>
            <person name="Hori S."/>
            <person name="Arai W."/>
            <person name="Tsubouchi T."/>
            <person name="Morono Y."/>
            <person name="Uchiyama I."/>
            <person name="Ito T."/>
            <person name="Fujiyama A."/>
            <person name="Inagaki F."/>
            <person name="Takami H."/>
        </authorList>
    </citation>
    <scope>NUCLEOTIDE SEQUENCE</scope>
    <source>
        <strain evidence="3">Expedition CK06-06</strain>
    </source>
</reference>
<proteinExistence type="predicted"/>
<protein>
    <recommendedName>
        <fullName evidence="2">Tyr recombinase domain-containing protein</fullName>
    </recommendedName>
</protein>
<dbReference type="InterPro" id="IPR011010">
    <property type="entry name" value="DNA_brk_join_enz"/>
</dbReference>